<protein>
    <recommendedName>
        <fullName evidence="8">Major facilitator superfamily (MFS) profile domain-containing protein</fullName>
    </recommendedName>
</protein>
<evidence type="ECO:0000313" key="9">
    <source>
        <dbReference type="EMBL" id="KAG5674987.1"/>
    </source>
</evidence>
<evidence type="ECO:0000256" key="3">
    <source>
        <dbReference type="ARBA" id="ARBA00022692"/>
    </source>
</evidence>
<name>A0A9J6BZJ5_POLVA</name>
<proteinExistence type="predicted"/>
<reference evidence="9" key="1">
    <citation type="submission" date="2021-03" db="EMBL/GenBank/DDBJ databases">
        <title>Chromosome level genome of the anhydrobiotic midge Polypedilum vanderplanki.</title>
        <authorList>
            <person name="Yoshida Y."/>
            <person name="Kikawada T."/>
            <person name="Gusev O."/>
        </authorList>
    </citation>
    <scope>NUCLEOTIDE SEQUENCE</scope>
    <source>
        <strain evidence="9">NIAS01</strain>
        <tissue evidence="9">Whole body or cell culture</tissue>
    </source>
</reference>
<dbReference type="FunFam" id="1.20.1250.20:FF:000003">
    <property type="entry name" value="Solute carrier family 17 member 3"/>
    <property type="match status" value="1"/>
</dbReference>
<dbReference type="Proteomes" id="UP001107558">
    <property type="component" value="Chromosome 2"/>
</dbReference>
<feature type="transmembrane region" description="Helical" evidence="7">
    <location>
        <begin position="179"/>
        <end position="199"/>
    </location>
</feature>
<dbReference type="CDD" id="cd17318">
    <property type="entry name" value="MFS_SLC17"/>
    <property type="match status" value="1"/>
</dbReference>
<evidence type="ECO:0000259" key="8">
    <source>
        <dbReference type="PROSITE" id="PS50850"/>
    </source>
</evidence>
<dbReference type="EMBL" id="JADBJN010000002">
    <property type="protein sequence ID" value="KAG5674987.1"/>
    <property type="molecule type" value="Genomic_DNA"/>
</dbReference>
<accession>A0A9J6BZJ5</accession>
<dbReference type="PANTHER" id="PTHR11662">
    <property type="entry name" value="SOLUTE CARRIER FAMILY 17"/>
    <property type="match status" value="1"/>
</dbReference>
<dbReference type="PROSITE" id="PS50850">
    <property type="entry name" value="MFS"/>
    <property type="match status" value="1"/>
</dbReference>
<feature type="transmembrane region" description="Helical" evidence="7">
    <location>
        <begin position="369"/>
        <end position="390"/>
    </location>
</feature>
<dbReference type="GO" id="GO:0015293">
    <property type="term" value="F:symporter activity"/>
    <property type="evidence" value="ECO:0007669"/>
    <property type="project" value="UniProtKB-KW"/>
</dbReference>
<dbReference type="InterPro" id="IPR020846">
    <property type="entry name" value="MFS_dom"/>
</dbReference>
<comment type="caution">
    <text evidence="9">The sequence shown here is derived from an EMBL/GenBank/DDBJ whole genome shotgun (WGS) entry which is preliminary data.</text>
</comment>
<evidence type="ECO:0000256" key="5">
    <source>
        <dbReference type="ARBA" id="ARBA00022989"/>
    </source>
</evidence>
<keyword evidence="10" id="KW-1185">Reference proteome</keyword>
<evidence type="ECO:0000256" key="2">
    <source>
        <dbReference type="ARBA" id="ARBA00022448"/>
    </source>
</evidence>
<keyword evidence="3 7" id="KW-0812">Transmembrane</keyword>
<feature type="transmembrane region" description="Helical" evidence="7">
    <location>
        <begin position="402"/>
        <end position="423"/>
    </location>
</feature>
<dbReference type="GO" id="GO:0016020">
    <property type="term" value="C:membrane"/>
    <property type="evidence" value="ECO:0007669"/>
    <property type="project" value="UniProtKB-SubCell"/>
</dbReference>
<evidence type="ECO:0000256" key="1">
    <source>
        <dbReference type="ARBA" id="ARBA00004141"/>
    </source>
</evidence>
<sequence length="497" mass="54798">MSNSGWISCRQVLNIMMIFGFMLNYALRVNLTIAIVEMVMPNATGGVVETINENVTTTTTLAPEMTSELAQIEVANRFDWNEHQKQLILGSFFWGYVLTELPGGRLAELIGGHRVFGHSMFWASVITLITPVTAHMGYVAMVILRAVLGFMLGASWPSIVPMAAVWVRPNDRSKFMSNMMASALGAALTMPICGYFISWFGWESVFYLTGGIGILWSICWFLFIFESPAKHPRISEEERKEIEDAIGSSTSKKKPTYVPWKSILTSPCVYAIILVHGASVFGYFLVVNQLPGYMKSILHYDIKSNGLLSSLPYFGKYFMSVAASHFADYLRQAGKISTTVARKSFTTFAVGTPGLFFILLIFFGHDRTWAIAIFTIALTLNGAVTAGYLGNGLDIAPNFSGTIFGMANTLSSFGGFVSAWMVGVLTYENNTYGQWQIIFGIVAASYIFGSLAFLTMGTGELQPWNNPPERNGVPLQEMRVAEEGVPLQANNINNAHK</sequence>
<evidence type="ECO:0000256" key="7">
    <source>
        <dbReference type="SAM" id="Phobius"/>
    </source>
</evidence>
<dbReference type="Pfam" id="PF07690">
    <property type="entry name" value="MFS_1"/>
    <property type="match status" value="1"/>
</dbReference>
<dbReference type="Gene3D" id="1.20.1250.20">
    <property type="entry name" value="MFS general substrate transporter like domains"/>
    <property type="match status" value="1"/>
</dbReference>
<evidence type="ECO:0000256" key="4">
    <source>
        <dbReference type="ARBA" id="ARBA00022847"/>
    </source>
</evidence>
<keyword evidence="4" id="KW-0769">Symport</keyword>
<comment type="subcellular location">
    <subcellularLocation>
        <location evidence="1">Membrane</location>
        <topology evidence="1">Multi-pass membrane protein</topology>
    </subcellularLocation>
</comment>
<feature type="transmembrane region" description="Helical" evidence="7">
    <location>
        <begin position="119"/>
        <end position="140"/>
    </location>
</feature>
<evidence type="ECO:0000256" key="6">
    <source>
        <dbReference type="ARBA" id="ARBA00023136"/>
    </source>
</evidence>
<dbReference type="InterPro" id="IPR011701">
    <property type="entry name" value="MFS"/>
</dbReference>
<feature type="transmembrane region" description="Helical" evidence="7">
    <location>
        <begin position="146"/>
        <end position="167"/>
    </location>
</feature>
<keyword evidence="5 7" id="KW-1133">Transmembrane helix</keyword>
<keyword evidence="6 7" id="KW-0472">Membrane</keyword>
<keyword evidence="2" id="KW-0813">Transport</keyword>
<feature type="domain" description="Major facilitator superfamily (MFS) profile" evidence="8">
    <location>
        <begin position="38"/>
        <end position="461"/>
    </location>
</feature>
<dbReference type="AlphaFoldDB" id="A0A9J6BZJ5"/>
<feature type="transmembrane region" description="Helical" evidence="7">
    <location>
        <begin position="12"/>
        <end position="36"/>
    </location>
</feature>
<feature type="transmembrane region" description="Helical" evidence="7">
    <location>
        <begin position="205"/>
        <end position="225"/>
    </location>
</feature>
<dbReference type="InterPro" id="IPR050382">
    <property type="entry name" value="MFS_Na/Anion_cotransporter"/>
</dbReference>
<dbReference type="InterPro" id="IPR036259">
    <property type="entry name" value="MFS_trans_sf"/>
</dbReference>
<organism evidence="9 10">
    <name type="scientific">Polypedilum vanderplanki</name>
    <name type="common">Sleeping chironomid midge</name>
    <dbReference type="NCBI Taxonomy" id="319348"/>
    <lineage>
        <taxon>Eukaryota</taxon>
        <taxon>Metazoa</taxon>
        <taxon>Ecdysozoa</taxon>
        <taxon>Arthropoda</taxon>
        <taxon>Hexapoda</taxon>
        <taxon>Insecta</taxon>
        <taxon>Pterygota</taxon>
        <taxon>Neoptera</taxon>
        <taxon>Endopterygota</taxon>
        <taxon>Diptera</taxon>
        <taxon>Nematocera</taxon>
        <taxon>Chironomoidea</taxon>
        <taxon>Chironomidae</taxon>
        <taxon>Chironominae</taxon>
        <taxon>Polypedilum</taxon>
        <taxon>Polypedilum</taxon>
    </lineage>
</organism>
<dbReference type="OrthoDB" id="2985014at2759"/>
<feature type="transmembrane region" description="Helical" evidence="7">
    <location>
        <begin position="435"/>
        <end position="454"/>
    </location>
</feature>
<dbReference type="PANTHER" id="PTHR11662:SF411">
    <property type="entry name" value="GH05102P"/>
    <property type="match status" value="1"/>
</dbReference>
<dbReference type="GO" id="GO:0006820">
    <property type="term" value="P:monoatomic anion transport"/>
    <property type="evidence" value="ECO:0007669"/>
    <property type="project" value="TreeGrafter"/>
</dbReference>
<dbReference type="SUPFAM" id="SSF103473">
    <property type="entry name" value="MFS general substrate transporter"/>
    <property type="match status" value="1"/>
</dbReference>
<gene>
    <name evidence="9" type="ORF">PVAND_004929</name>
</gene>
<feature type="transmembrane region" description="Helical" evidence="7">
    <location>
        <begin position="345"/>
        <end position="363"/>
    </location>
</feature>
<evidence type="ECO:0000313" key="10">
    <source>
        <dbReference type="Proteomes" id="UP001107558"/>
    </source>
</evidence>
<feature type="transmembrane region" description="Helical" evidence="7">
    <location>
        <begin position="263"/>
        <end position="286"/>
    </location>
</feature>